<sequence length="54" mass="6501">MGVIKELIYKSLKRRKREQQRSKNFSSKGIDIKKNTVNEKNLSRKRMSPFLIYN</sequence>
<accession>A0A0A9GP27</accession>
<evidence type="ECO:0000313" key="2">
    <source>
        <dbReference type="EMBL" id="JAE24306.1"/>
    </source>
</evidence>
<name>A0A0A9GP27_ARUDO</name>
<organism evidence="2">
    <name type="scientific">Arundo donax</name>
    <name type="common">Giant reed</name>
    <name type="synonym">Donax arundinaceus</name>
    <dbReference type="NCBI Taxonomy" id="35708"/>
    <lineage>
        <taxon>Eukaryota</taxon>
        <taxon>Viridiplantae</taxon>
        <taxon>Streptophyta</taxon>
        <taxon>Embryophyta</taxon>
        <taxon>Tracheophyta</taxon>
        <taxon>Spermatophyta</taxon>
        <taxon>Magnoliopsida</taxon>
        <taxon>Liliopsida</taxon>
        <taxon>Poales</taxon>
        <taxon>Poaceae</taxon>
        <taxon>PACMAD clade</taxon>
        <taxon>Arundinoideae</taxon>
        <taxon>Arundineae</taxon>
        <taxon>Arundo</taxon>
    </lineage>
</organism>
<reference evidence="2" key="1">
    <citation type="submission" date="2014-09" db="EMBL/GenBank/DDBJ databases">
        <authorList>
            <person name="Magalhaes I.L.F."/>
            <person name="Oliveira U."/>
            <person name="Santos F.R."/>
            <person name="Vidigal T.H.D.A."/>
            <person name="Brescovit A.D."/>
            <person name="Santos A.J."/>
        </authorList>
    </citation>
    <scope>NUCLEOTIDE SEQUENCE</scope>
    <source>
        <tissue evidence="2">Shoot tissue taken approximately 20 cm above the soil surface</tissue>
    </source>
</reference>
<protein>
    <submittedName>
        <fullName evidence="2">Uncharacterized protein</fullName>
    </submittedName>
</protein>
<dbReference type="EMBL" id="GBRH01173590">
    <property type="protein sequence ID" value="JAE24306.1"/>
    <property type="molecule type" value="Transcribed_RNA"/>
</dbReference>
<proteinExistence type="predicted"/>
<dbReference type="AlphaFoldDB" id="A0A0A9GP27"/>
<evidence type="ECO:0000256" key="1">
    <source>
        <dbReference type="SAM" id="MobiDB-lite"/>
    </source>
</evidence>
<reference evidence="2" key="2">
    <citation type="journal article" date="2015" name="Data Brief">
        <title>Shoot transcriptome of the giant reed, Arundo donax.</title>
        <authorList>
            <person name="Barrero R.A."/>
            <person name="Guerrero F.D."/>
            <person name="Moolhuijzen P."/>
            <person name="Goolsby J.A."/>
            <person name="Tidwell J."/>
            <person name="Bellgard S.E."/>
            <person name="Bellgard M.I."/>
        </authorList>
    </citation>
    <scope>NUCLEOTIDE SEQUENCE</scope>
    <source>
        <tissue evidence="2">Shoot tissue taken approximately 20 cm above the soil surface</tissue>
    </source>
</reference>
<feature type="region of interest" description="Disordered" evidence="1">
    <location>
        <begin position="15"/>
        <end position="41"/>
    </location>
</feature>